<name>A0A1W1UIW3_9BACT</name>
<evidence type="ECO:0000313" key="1">
    <source>
        <dbReference type="EMBL" id="SMB80982.1"/>
    </source>
</evidence>
<reference evidence="1 2" key="1">
    <citation type="submission" date="2017-04" db="EMBL/GenBank/DDBJ databases">
        <authorList>
            <person name="Afonso C.L."/>
            <person name="Miller P.J."/>
            <person name="Scott M.A."/>
            <person name="Spackman E."/>
            <person name="Goraichik I."/>
            <person name="Dimitrov K.M."/>
            <person name="Suarez D.L."/>
            <person name="Swayne D.E."/>
        </authorList>
    </citation>
    <scope>NUCLEOTIDE SEQUENCE [LARGE SCALE GENOMIC DNA]</scope>
    <source>
        <strain evidence="1 2">DSM 11622</strain>
    </source>
</reference>
<dbReference type="AlphaFoldDB" id="A0A1W1UIW3"/>
<organism evidence="1 2">
    <name type="scientific">Hymenobacter roseosalivarius DSM 11622</name>
    <dbReference type="NCBI Taxonomy" id="645990"/>
    <lineage>
        <taxon>Bacteria</taxon>
        <taxon>Pseudomonadati</taxon>
        <taxon>Bacteroidota</taxon>
        <taxon>Cytophagia</taxon>
        <taxon>Cytophagales</taxon>
        <taxon>Hymenobacteraceae</taxon>
        <taxon>Hymenobacter</taxon>
    </lineage>
</organism>
<protein>
    <submittedName>
        <fullName evidence="1">Uncharacterized protein</fullName>
    </submittedName>
</protein>
<dbReference type="OrthoDB" id="9553698at2"/>
<proteinExistence type="predicted"/>
<keyword evidence="2" id="KW-1185">Reference proteome</keyword>
<dbReference type="Proteomes" id="UP000192266">
    <property type="component" value="Unassembled WGS sequence"/>
</dbReference>
<dbReference type="RefSeq" id="WP_084443318.1">
    <property type="nucleotide sequence ID" value="NZ_FWWW01000026.1"/>
</dbReference>
<dbReference type="EMBL" id="FWWW01000026">
    <property type="protein sequence ID" value="SMB80982.1"/>
    <property type="molecule type" value="Genomic_DNA"/>
</dbReference>
<accession>A0A1W1UIW3</accession>
<evidence type="ECO:0000313" key="2">
    <source>
        <dbReference type="Proteomes" id="UP000192266"/>
    </source>
</evidence>
<sequence>MSHATRLLTPDQAIAIAQENIQGSPLITITAYLGQVEVPSCFAQVGGGGVTSKDGLHYVQWSIEKGELLILFVGLGLFTYQLEDERKPAGWRQRHGQPADDHE</sequence>
<dbReference type="STRING" id="645990.SAMN00120144_3630"/>
<gene>
    <name evidence="1" type="ORF">SAMN00120144_3630</name>
</gene>